<dbReference type="AlphaFoldDB" id="A0A3S9P2K6"/>
<dbReference type="GO" id="GO:0019867">
    <property type="term" value="C:outer membrane"/>
    <property type="evidence" value="ECO:0007669"/>
    <property type="project" value="InterPro"/>
</dbReference>
<evidence type="ECO:0000256" key="1">
    <source>
        <dbReference type="ARBA" id="ARBA00004370"/>
    </source>
</evidence>
<accession>A0A3S9P2K6</accession>
<evidence type="ECO:0000256" key="2">
    <source>
        <dbReference type="ARBA" id="ARBA00023136"/>
    </source>
</evidence>
<dbReference type="RefSeq" id="WP_126613922.1">
    <property type="nucleotide sequence ID" value="NZ_CP034562.1"/>
</dbReference>
<evidence type="ECO:0000313" key="5">
    <source>
        <dbReference type="Proteomes" id="UP000267268"/>
    </source>
</evidence>
<evidence type="ECO:0000313" key="4">
    <source>
        <dbReference type="EMBL" id="AZQ62429.1"/>
    </source>
</evidence>
<reference evidence="4 5" key="1">
    <citation type="submission" date="2018-12" db="EMBL/GenBank/DDBJ databases">
        <title>Flammeovirga pectinis sp. nov., isolated from the gut of the Korean scallop, Patinopecten yessoensis.</title>
        <authorList>
            <person name="Bae J.-W."/>
            <person name="Jeong Y.-S."/>
            <person name="Kang W."/>
        </authorList>
    </citation>
    <scope>NUCLEOTIDE SEQUENCE [LARGE SCALE GENOMIC DNA]</scope>
    <source>
        <strain evidence="4 5">L12M1</strain>
    </source>
</reference>
<keyword evidence="2" id="KW-0472">Membrane</keyword>
<name>A0A3S9P2K6_9BACT</name>
<sequence>MKFFITFFIGFLLYNNQTSFAQISMGGGSGSGTRTDKKVSFMPIPYINYDRSLGFSIGALPMAMYNLSKTDTISPSSITGVLGMYTTNESWFTMTFTRLYFNEDKYRATFAAGLGDINFQTYVNTPIGGNFINYNTGVNFIKVELQRRVLKNTYFGLNYMYTDFENTFDIVDNDTSSVTTLQTIGAIISYDNRDNVYYPYKGEIGNINLGVSPESLGNASSNTKVEIDFNKYFAIGKRDVIATRAYVGFGIGDLTFNQQFIVGQSDIRGYTQGKYRGNAMYNIQAEYRWNFHKKMAINGFAGIATVSGANETELDGTFLPGVGVGYRYTVFPKNHMNVGLDGAIGRDDWGVYFRIGEAF</sequence>
<dbReference type="Pfam" id="PF01103">
    <property type="entry name" value="Omp85"/>
    <property type="match status" value="1"/>
</dbReference>
<dbReference type="KEGG" id="fll:EI427_09320"/>
<dbReference type="Gene3D" id="2.40.160.50">
    <property type="entry name" value="membrane protein fhac: a member of the omp85/tpsb transporter family"/>
    <property type="match status" value="1"/>
</dbReference>
<evidence type="ECO:0000259" key="3">
    <source>
        <dbReference type="Pfam" id="PF01103"/>
    </source>
</evidence>
<keyword evidence="5" id="KW-1185">Reference proteome</keyword>
<feature type="domain" description="Bacterial surface antigen (D15)" evidence="3">
    <location>
        <begin position="85"/>
        <end position="317"/>
    </location>
</feature>
<dbReference type="OrthoDB" id="9771071at2"/>
<proteinExistence type="predicted"/>
<dbReference type="Proteomes" id="UP000267268">
    <property type="component" value="Chromosome 1"/>
</dbReference>
<organism evidence="4 5">
    <name type="scientific">Flammeovirga pectinis</name>
    <dbReference type="NCBI Taxonomy" id="2494373"/>
    <lineage>
        <taxon>Bacteria</taxon>
        <taxon>Pseudomonadati</taxon>
        <taxon>Bacteroidota</taxon>
        <taxon>Cytophagia</taxon>
        <taxon>Cytophagales</taxon>
        <taxon>Flammeovirgaceae</taxon>
        <taxon>Flammeovirga</taxon>
    </lineage>
</organism>
<protein>
    <recommendedName>
        <fullName evidence="3">Bacterial surface antigen (D15) domain-containing protein</fullName>
    </recommendedName>
</protein>
<gene>
    <name evidence="4" type="ORF">EI427_09320</name>
</gene>
<dbReference type="InterPro" id="IPR000184">
    <property type="entry name" value="Bac_surfAg_D15"/>
</dbReference>
<dbReference type="EMBL" id="CP034562">
    <property type="protein sequence ID" value="AZQ62429.1"/>
    <property type="molecule type" value="Genomic_DNA"/>
</dbReference>
<comment type="subcellular location">
    <subcellularLocation>
        <location evidence="1">Membrane</location>
    </subcellularLocation>
</comment>